<evidence type="ECO:0000313" key="3">
    <source>
        <dbReference type="Proteomes" id="UP000546642"/>
    </source>
</evidence>
<evidence type="ECO:0000313" key="2">
    <source>
        <dbReference type="EMBL" id="MBB6172879.1"/>
    </source>
</evidence>
<feature type="compositionally biased region" description="Basic and acidic residues" evidence="1">
    <location>
        <begin position="100"/>
        <end position="113"/>
    </location>
</feature>
<gene>
    <name evidence="2" type="ORF">HNR23_002939</name>
</gene>
<name>A0A7X0D7C5_9ACTN</name>
<dbReference type="RefSeq" id="WP_184076109.1">
    <property type="nucleotide sequence ID" value="NZ_JACHDS010000001.1"/>
</dbReference>
<protein>
    <submittedName>
        <fullName evidence="2">Uncharacterized protein</fullName>
    </submittedName>
</protein>
<proteinExistence type="predicted"/>
<dbReference type="AlphaFoldDB" id="A0A7X0D7C5"/>
<evidence type="ECO:0000256" key="1">
    <source>
        <dbReference type="SAM" id="MobiDB-lite"/>
    </source>
</evidence>
<feature type="region of interest" description="Disordered" evidence="1">
    <location>
        <begin position="100"/>
        <end position="124"/>
    </location>
</feature>
<sequence>MNTPKSNAVLVESLSTSLRATENGLQTVPELLRRVIREDSWKKFITPRGELVEYERFSDFAAAAPSAGLGTSVDLLVRIVGDDTETLKLLDSVLGDNRMDSSEVRPLGTKEPETQPSRRQSAALHRLERERPDLHQKVLAGSITTNKAMIAAGFRARTVSVPVSRPEAAARTLRRSFNPEELEHLIELLATEDKE</sequence>
<dbReference type="Proteomes" id="UP000546642">
    <property type="component" value="Unassembled WGS sequence"/>
</dbReference>
<accession>A0A7X0D7C5</accession>
<reference evidence="2 3" key="1">
    <citation type="submission" date="2020-08" db="EMBL/GenBank/DDBJ databases">
        <title>Sequencing the genomes of 1000 actinobacteria strains.</title>
        <authorList>
            <person name="Klenk H.-P."/>
        </authorList>
    </citation>
    <scope>NUCLEOTIDE SEQUENCE [LARGE SCALE GENOMIC DNA]</scope>
    <source>
        <strain evidence="2 3">DSM 46659</strain>
    </source>
</reference>
<dbReference type="EMBL" id="JACHDS010000001">
    <property type="protein sequence ID" value="MBB6172879.1"/>
    <property type="molecule type" value="Genomic_DNA"/>
</dbReference>
<keyword evidence="3" id="KW-1185">Reference proteome</keyword>
<comment type="caution">
    <text evidence="2">The sequence shown here is derived from an EMBL/GenBank/DDBJ whole genome shotgun (WGS) entry which is preliminary data.</text>
</comment>
<organism evidence="2 3">
    <name type="scientific">Nocardiopsis mwathae</name>
    <dbReference type="NCBI Taxonomy" id="1472723"/>
    <lineage>
        <taxon>Bacteria</taxon>
        <taxon>Bacillati</taxon>
        <taxon>Actinomycetota</taxon>
        <taxon>Actinomycetes</taxon>
        <taxon>Streptosporangiales</taxon>
        <taxon>Nocardiopsidaceae</taxon>
        <taxon>Nocardiopsis</taxon>
    </lineage>
</organism>